<dbReference type="Pfam" id="PF03596">
    <property type="entry name" value="Cad"/>
    <property type="match status" value="1"/>
</dbReference>
<name>A0A1J1LQ82_9CYAN</name>
<feature type="transmembrane region" description="Helical" evidence="1">
    <location>
        <begin position="6"/>
        <end position="30"/>
    </location>
</feature>
<keyword evidence="1" id="KW-0472">Membrane</keyword>
<keyword evidence="3" id="KW-1185">Reference proteome</keyword>
<dbReference type="InterPro" id="IPR004676">
    <property type="entry name" value="Cd-R_transporter"/>
</dbReference>
<dbReference type="EMBL" id="CZDF01000172">
    <property type="protein sequence ID" value="CUR34683.1"/>
    <property type="molecule type" value="Genomic_DNA"/>
</dbReference>
<evidence type="ECO:0000313" key="2">
    <source>
        <dbReference type="EMBL" id="CUR34683.1"/>
    </source>
</evidence>
<organism evidence="2 3">
    <name type="scientific">Planktothrix tepida PCC 9214</name>
    <dbReference type="NCBI Taxonomy" id="671072"/>
    <lineage>
        <taxon>Bacteria</taxon>
        <taxon>Bacillati</taxon>
        <taxon>Cyanobacteriota</taxon>
        <taxon>Cyanophyceae</taxon>
        <taxon>Oscillatoriophycideae</taxon>
        <taxon>Oscillatoriales</taxon>
        <taxon>Microcoleaceae</taxon>
        <taxon>Planktothrix</taxon>
    </lineage>
</organism>
<feature type="transmembrane region" description="Helical" evidence="1">
    <location>
        <begin position="153"/>
        <end position="176"/>
    </location>
</feature>
<protein>
    <submittedName>
        <fullName evidence="2">Cadmium resistance transporter</fullName>
    </submittedName>
</protein>
<feature type="transmembrane region" description="Helical" evidence="1">
    <location>
        <begin position="42"/>
        <end position="67"/>
    </location>
</feature>
<dbReference type="AlphaFoldDB" id="A0A1J1LQ82"/>
<keyword evidence="1" id="KW-1133">Transmembrane helix</keyword>
<evidence type="ECO:0000313" key="3">
    <source>
        <dbReference type="Proteomes" id="UP000184315"/>
    </source>
</evidence>
<feature type="transmembrane region" description="Helical" evidence="1">
    <location>
        <begin position="196"/>
        <end position="215"/>
    </location>
</feature>
<proteinExistence type="predicted"/>
<dbReference type="STRING" id="671072.PL9214650122"/>
<dbReference type="Proteomes" id="UP000184315">
    <property type="component" value="Unassembled WGS sequence"/>
</dbReference>
<dbReference type="OrthoDB" id="512191at2"/>
<reference evidence="3" key="1">
    <citation type="submission" date="2015-10" db="EMBL/GenBank/DDBJ databases">
        <authorList>
            <person name="Regsiter A."/>
            <person name="william w."/>
        </authorList>
    </citation>
    <scope>NUCLEOTIDE SEQUENCE [LARGE SCALE GENOMIC DNA]</scope>
</reference>
<gene>
    <name evidence="2" type="ORF">PL9214650122</name>
</gene>
<sequence>MNLVWTAIATGITSFIATNIDDIVILMLFFSQLNRQFTVQHIIGGQYLGFTCLVIASLVGFMGGLILPKTVIGLLGFLPIAIGIKELFQGEKEEEEIQGVAFDSLTAESRSAWKRSLGKVLNTPLFNVAAVTVANGGDNIGIYIPLFANSNGLSLGIILIVFYILIGVWCAIAYFLTRHPMLARFLTQYGEKITPYILIALGIFILIESESYHLLPKF</sequence>
<evidence type="ECO:0000256" key="1">
    <source>
        <dbReference type="SAM" id="Phobius"/>
    </source>
</evidence>
<dbReference type="RefSeq" id="WP_072721399.1">
    <property type="nucleotide sequence ID" value="NZ_LN889813.1"/>
</dbReference>
<accession>A0A1J1LQ82</accession>
<keyword evidence="1" id="KW-0812">Transmembrane</keyword>